<feature type="transmembrane region" description="Helical" evidence="2">
    <location>
        <begin position="58"/>
        <end position="80"/>
    </location>
</feature>
<reference evidence="4" key="1">
    <citation type="submission" date="2023-07" db="EMBL/GenBank/DDBJ databases">
        <title>Myceligenerans salitolerans sp. nov., a halotolerant actinomycete isolated from a salt lake in Xinjiang, China.</title>
        <authorList>
            <person name="Guan T."/>
        </authorList>
    </citation>
    <scope>NUCLEOTIDE SEQUENCE [LARGE SCALE GENOMIC DNA]</scope>
    <source>
        <strain evidence="4">XHU 5031</strain>
    </source>
</reference>
<organism evidence="3 4">
    <name type="scientific">Myceligenerans salitolerans</name>
    <dbReference type="NCBI Taxonomy" id="1230528"/>
    <lineage>
        <taxon>Bacteria</taxon>
        <taxon>Bacillati</taxon>
        <taxon>Actinomycetota</taxon>
        <taxon>Actinomycetes</taxon>
        <taxon>Micrococcales</taxon>
        <taxon>Promicromonosporaceae</taxon>
        <taxon>Myceligenerans</taxon>
    </lineage>
</organism>
<dbReference type="InterPro" id="IPR018392">
    <property type="entry name" value="LysM"/>
</dbReference>
<keyword evidence="2" id="KW-0472">Membrane</keyword>
<name>A0ABS3I752_9MICO</name>
<sequence>MALTGDGARSGPGTSPIALAAIALGAMAAATALAARASQVWQEGVATIDQGVELVVEAGATVCAGWIAFGAVVGLLLTVVRRAGRDWRAGRIFLSRCAPRLVRRLAGVVATAGVGIGLTAPAAFATTGPGPETDPVAARPDVVLDLGWHPTSEDGLVGGDIAAPAARLAGPGALAPGFRDTDAGSSGIPDPERVPHVDRKLRDGGPREHDVPVIVRHGDTLWSIAAGHLEPDDPVPGTEPPDAARIADEVDAWHTVNRDAIGSDPDLIRPGTVLHAPDTSPVGATP</sequence>
<feature type="region of interest" description="Disordered" evidence="1">
    <location>
        <begin position="173"/>
        <end position="210"/>
    </location>
</feature>
<evidence type="ECO:0000313" key="3">
    <source>
        <dbReference type="EMBL" id="MBO0608831.1"/>
    </source>
</evidence>
<accession>A0ABS3I752</accession>
<evidence type="ECO:0008006" key="5">
    <source>
        <dbReference type="Google" id="ProtNLM"/>
    </source>
</evidence>
<keyword evidence="4" id="KW-1185">Reference proteome</keyword>
<dbReference type="Proteomes" id="UP000664617">
    <property type="component" value="Unassembled WGS sequence"/>
</dbReference>
<protein>
    <recommendedName>
        <fullName evidence="5">LysM domain-containing protein</fullName>
    </recommendedName>
</protein>
<dbReference type="EMBL" id="JAFMPK010000028">
    <property type="protein sequence ID" value="MBO0608831.1"/>
    <property type="molecule type" value="Genomic_DNA"/>
</dbReference>
<feature type="region of interest" description="Disordered" evidence="1">
    <location>
        <begin position="261"/>
        <end position="286"/>
    </location>
</feature>
<dbReference type="RefSeq" id="WP_207274794.1">
    <property type="nucleotide sequence ID" value="NZ_JAFMPK010000028.1"/>
</dbReference>
<evidence type="ECO:0000256" key="1">
    <source>
        <dbReference type="SAM" id="MobiDB-lite"/>
    </source>
</evidence>
<keyword evidence="2" id="KW-0812">Transmembrane</keyword>
<gene>
    <name evidence="3" type="ORF">J0911_07280</name>
</gene>
<dbReference type="InterPro" id="IPR036779">
    <property type="entry name" value="LysM_dom_sf"/>
</dbReference>
<feature type="transmembrane region" description="Helical" evidence="2">
    <location>
        <begin position="101"/>
        <end position="124"/>
    </location>
</feature>
<proteinExistence type="predicted"/>
<comment type="caution">
    <text evidence="3">The sequence shown here is derived from an EMBL/GenBank/DDBJ whole genome shotgun (WGS) entry which is preliminary data.</text>
</comment>
<keyword evidence="2" id="KW-1133">Transmembrane helix</keyword>
<dbReference type="Gene3D" id="3.10.350.10">
    <property type="entry name" value="LysM domain"/>
    <property type="match status" value="1"/>
</dbReference>
<evidence type="ECO:0000256" key="2">
    <source>
        <dbReference type="SAM" id="Phobius"/>
    </source>
</evidence>
<evidence type="ECO:0000313" key="4">
    <source>
        <dbReference type="Proteomes" id="UP000664617"/>
    </source>
</evidence>
<dbReference type="CDD" id="cd00118">
    <property type="entry name" value="LysM"/>
    <property type="match status" value="1"/>
</dbReference>
<feature type="compositionally biased region" description="Basic and acidic residues" evidence="1">
    <location>
        <begin position="190"/>
        <end position="210"/>
    </location>
</feature>